<keyword evidence="2" id="KW-1185">Reference proteome</keyword>
<evidence type="ECO:0000313" key="2">
    <source>
        <dbReference type="Proteomes" id="UP001516400"/>
    </source>
</evidence>
<protein>
    <submittedName>
        <fullName evidence="1">Uncharacterized protein</fullName>
    </submittedName>
</protein>
<feature type="non-terminal residue" evidence="1">
    <location>
        <position position="1"/>
    </location>
</feature>
<dbReference type="Proteomes" id="UP001516400">
    <property type="component" value="Unassembled WGS sequence"/>
</dbReference>
<evidence type="ECO:0000313" key="1">
    <source>
        <dbReference type="EMBL" id="KAL3278006.1"/>
    </source>
</evidence>
<sequence>IFEIIDSGVGGLDIVARDKASDMKFLAAGIWVISKSYSCNARAYLEIRADNKRDVL</sequence>
<gene>
    <name evidence="1" type="ORF">HHI36_013348</name>
</gene>
<organism evidence="1 2">
    <name type="scientific">Cryptolaemus montrouzieri</name>
    <dbReference type="NCBI Taxonomy" id="559131"/>
    <lineage>
        <taxon>Eukaryota</taxon>
        <taxon>Metazoa</taxon>
        <taxon>Ecdysozoa</taxon>
        <taxon>Arthropoda</taxon>
        <taxon>Hexapoda</taxon>
        <taxon>Insecta</taxon>
        <taxon>Pterygota</taxon>
        <taxon>Neoptera</taxon>
        <taxon>Endopterygota</taxon>
        <taxon>Coleoptera</taxon>
        <taxon>Polyphaga</taxon>
        <taxon>Cucujiformia</taxon>
        <taxon>Coccinelloidea</taxon>
        <taxon>Coccinellidae</taxon>
        <taxon>Scymninae</taxon>
        <taxon>Scymnini</taxon>
        <taxon>Cryptolaemus</taxon>
    </lineage>
</organism>
<reference evidence="1 2" key="1">
    <citation type="journal article" date="2021" name="BMC Biol.">
        <title>Horizontally acquired antibacterial genes associated with adaptive radiation of ladybird beetles.</title>
        <authorList>
            <person name="Li H.S."/>
            <person name="Tang X.F."/>
            <person name="Huang Y.H."/>
            <person name="Xu Z.Y."/>
            <person name="Chen M.L."/>
            <person name="Du X.Y."/>
            <person name="Qiu B.Y."/>
            <person name="Chen P.T."/>
            <person name="Zhang W."/>
            <person name="Slipinski A."/>
            <person name="Escalona H.E."/>
            <person name="Waterhouse R.M."/>
            <person name="Zwick A."/>
            <person name="Pang H."/>
        </authorList>
    </citation>
    <scope>NUCLEOTIDE SEQUENCE [LARGE SCALE GENOMIC DNA]</scope>
    <source>
        <strain evidence="1">SYSU2018</strain>
    </source>
</reference>
<proteinExistence type="predicted"/>
<dbReference type="EMBL" id="JABFTP020000103">
    <property type="protein sequence ID" value="KAL3278006.1"/>
    <property type="molecule type" value="Genomic_DNA"/>
</dbReference>
<dbReference type="AlphaFoldDB" id="A0ABD2NI91"/>
<name>A0ABD2NI91_9CUCU</name>
<feature type="non-terminal residue" evidence="1">
    <location>
        <position position="56"/>
    </location>
</feature>
<accession>A0ABD2NI91</accession>
<comment type="caution">
    <text evidence="1">The sequence shown here is derived from an EMBL/GenBank/DDBJ whole genome shotgun (WGS) entry which is preliminary data.</text>
</comment>